<keyword evidence="3" id="KW-1185">Reference proteome</keyword>
<name>L8TSS1_9MICC</name>
<evidence type="ECO:0000256" key="1">
    <source>
        <dbReference type="SAM" id="Phobius"/>
    </source>
</evidence>
<organism evidence="2 3">
    <name type="scientific">Arthrobacter nitrophenolicus</name>
    <dbReference type="NCBI Taxonomy" id="683150"/>
    <lineage>
        <taxon>Bacteria</taxon>
        <taxon>Bacillati</taxon>
        <taxon>Actinomycetota</taxon>
        <taxon>Actinomycetes</taxon>
        <taxon>Micrococcales</taxon>
        <taxon>Micrococcaceae</taxon>
        <taxon>Arthrobacter</taxon>
    </lineage>
</organism>
<sequence>MTVPAGAGAADAGFRPTARRLLGLLRPFRRLMFGAVAATCAFAGLNVAAPKYLATPRMWWLMVSPAAAWTRTAWFCCSRQWR</sequence>
<evidence type="ECO:0000313" key="3">
    <source>
        <dbReference type="Proteomes" id="UP000011189"/>
    </source>
</evidence>
<protein>
    <submittedName>
        <fullName evidence="2">Uncharacterized protein</fullName>
    </submittedName>
</protein>
<proteinExistence type="predicted"/>
<gene>
    <name evidence="2" type="ORF">G205_10028</name>
</gene>
<dbReference type="PATRIC" id="fig|683150.5.peg.1981"/>
<reference evidence="3" key="1">
    <citation type="journal article" date="2013" name="Genome Announc.">
        <title>Draft Genome Sequence of the 2-Chloro-4-Nitrophenol-Degrading Bacterium Arthrobacter sp. Strain SJCon.</title>
        <authorList>
            <person name="Vikram S."/>
            <person name="Kumar S."/>
            <person name="Vaidya B."/>
            <person name="Pinnaka A.K."/>
            <person name="Raghava G.P."/>
        </authorList>
    </citation>
    <scope>NUCLEOTIDE SEQUENCE [LARGE SCALE GENOMIC DNA]</scope>
    <source>
        <strain evidence="3">SJCon</strain>
    </source>
</reference>
<keyword evidence="1" id="KW-1133">Transmembrane helix</keyword>
<dbReference type="Proteomes" id="UP000011189">
    <property type="component" value="Unassembled WGS sequence"/>
</dbReference>
<keyword evidence="1" id="KW-0812">Transmembrane</keyword>
<accession>L8TSS1</accession>
<dbReference type="EMBL" id="AOFD01000018">
    <property type="protein sequence ID" value="ELT44721.1"/>
    <property type="molecule type" value="Genomic_DNA"/>
</dbReference>
<comment type="caution">
    <text evidence="2">The sequence shown here is derived from an EMBL/GenBank/DDBJ whole genome shotgun (WGS) entry which is preliminary data.</text>
</comment>
<keyword evidence="1" id="KW-0472">Membrane</keyword>
<dbReference type="AlphaFoldDB" id="L8TSS1"/>
<feature type="transmembrane region" description="Helical" evidence="1">
    <location>
        <begin position="31"/>
        <end position="53"/>
    </location>
</feature>
<evidence type="ECO:0000313" key="2">
    <source>
        <dbReference type="EMBL" id="ELT44721.1"/>
    </source>
</evidence>